<proteinExistence type="predicted"/>
<evidence type="ECO:0000313" key="1">
    <source>
        <dbReference type="EMBL" id="QEE16209.2"/>
    </source>
</evidence>
<dbReference type="KEGG" id="psyt:DSAG12_02039"/>
<name>A0A5B9DAG2_9ARCH</name>
<gene>
    <name evidence="1" type="ORF">DSAG12_02039</name>
</gene>
<sequence length="1686" mass="185372">MAKISRSQRQNIFKLLIVASLILGGYSIYSLLFTVFGTNYPISREGNNTSQINADLTEINWDYQTYLDELFNSDYFENLTEGEQLAFFEDLLGTDALGFLDDSGLSAEEVLTEYGDELGGVFASLAGGETFDGSMLDSLPPELALAILTRPMFYTYLTNPSDDWDDRSDTLFKIAAYDFFNTTSYDWEVSDTLDNSQSLALEADSTDEKWKIKYPIMASLQASSGLPAVSPFPRVLEGTPDSYPLTSAGVDLKSQLYLGGMQGEASYSEPDIGDFTNLTYNLLYDSNDYPNPNYYRSLGYTMAEYTGANLGVTECMKGPNGETGWINYRNANPFFAAAVAELEATSAFISAGDDIYDKTQAIVDYVGANFVYNPLGTMRPPTDADPIEWLSEVRETAYPFEITSLTVALARLEGLSVRYVSGYKWDDYIAIESNTIYADPSEGYDTVYTYIMANMYTYIEVFIPTSVSAGDWVEFDNNFSAVPDQPTQNDLEYILTFDGSFTPNSAGYDRGSVATPTEISIGVSATLNGNPLNAIDVEMKDVSYDTVLDSAYTDINGLVTFTLSLQNMVSGPHILNFSSSYMGVSFGNVSVINVVEDFDIYLTSASPSTVDSSIDPQAMLSIQGYVWDPIVDAPVKNALIVPKGVEEGNFYPVNAIDFIPSAANVSNINGNFSFNISMIGWQQANYTIYSQFEGVFNISTDLILFDPLYQFYLIPYETSYLHGAYTDEDHTSSFVEFLDADFIEYTFTVNNTSSINGANGNYPTGPTIGYRNNLTLEFTATTLWASNFASGDISVVDETEGRTLTSFITNSGDGQGSTTYDVFSDLDSDWTVGPHLIALNWTNASRTAIGRLWVVIIGEVVVDQTSDVFLEGRGGPSRDKYFINSSSSSAYADIFNITGNLRDAGTNEPLQDYAINYRIFDNTWTEISPFLIQLSWLGDLIPDTGGFFADFMFSGSTDVNIGPIHTDSSFTGEWNPWVYGWETSWNNLWDAYYVTNFANDSSTGSFELSDPTDFNFTPHLDNVKFVDTVPIDDRRKGTGTEIQISCELLHESVGLSGTQVYLLNSTTNTTILGPFATDINGYANFTFSFTLSDTEGTYSYKIYLDTGVGTYEGTIDIYYDPNANYYLEGRYNLIAFDVATPADRGVGESFQLSGEFTDSGVGQSGYNVDLIDNGAIIDSALTDSNGYANFTVLFDTSFIAGNHYFELKVTYPGGTYSDTLTVNFDPYLNYTFSPMFDGTLFSAIVVPPTRGIDDILNFSCILTFEGSPKVGETVYLYDVTSGETLISSDVTDGSGYAEILITLNDGIFLGSHDYEIRTDFLTNETTVIFDPELHYGFTARLDDIAFSSTASAETRIEVSGGSVEISLSLLHLSTGQSGATVTLTDMSNGTIIDTGVTDGSGYYNFTVNYGVGVNPGPHYYHISLTYNGGYFTLTGSNYEDYIWVIYNNPTLGCSNIRPDWNEVLGIGDTIQTITVTGTLLDENSLGYNYAELTYWIKQGASVIDPTGIFFVDLSWDTNSQVGSFTALISLIGTIEPDIGNYSIIIGFDGTLDFTDPGLIYNAAILADNATELQFTIFDKPYLTTSYEYDTEGFGFIIGGTNLNISGTLYYSNGTAIAIAGQTITIEFYDENDQLVNSTTVVTDIFGNYVLNDYLMDWDATYFTVSYDGNDSESLDAANTKTEPLIE</sequence>
<organism evidence="1 2">
    <name type="scientific">Promethearchaeum syntrophicum</name>
    <dbReference type="NCBI Taxonomy" id="2594042"/>
    <lineage>
        <taxon>Archaea</taxon>
        <taxon>Promethearchaeati</taxon>
        <taxon>Promethearchaeota</taxon>
        <taxon>Promethearchaeia</taxon>
        <taxon>Promethearchaeales</taxon>
        <taxon>Promethearchaeaceae</taxon>
        <taxon>Promethearchaeum</taxon>
    </lineage>
</organism>
<keyword evidence="2" id="KW-1185">Reference proteome</keyword>
<dbReference type="InterPro" id="IPR002931">
    <property type="entry name" value="Transglutaminase-like"/>
</dbReference>
<reference evidence="1 2" key="1">
    <citation type="journal article" date="2020" name="Nature">
        <title>Isolation of an archaeon at the prokaryote-eukaryote interface.</title>
        <authorList>
            <person name="Imachi H."/>
            <person name="Nobu M.K."/>
            <person name="Nakahara N."/>
            <person name="Morono Y."/>
            <person name="Ogawara M."/>
            <person name="Takaki Y."/>
            <person name="Takano Y."/>
            <person name="Uematsu K."/>
            <person name="Ikuta T."/>
            <person name="Ito M."/>
            <person name="Matsui Y."/>
            <person name="Miyazaki M."/>
            <person name="Murata K."/>
            <person name="Saito Y."/>
            <person name="Sakai S."/>
            <person name="Song C."/>
            <person name="Tasumi E."/>
            <person name="Yamanaka Y."/>
            <person name="Yamaguchi T."/>
            <person name="Kamagata Y."/>
            <person name="Tamaki H."/>
            <person name="Takai K."/>
        </authorList>
    </citation>
    <scope>NUCLEOTIDE SEQUENCE [LARGE SCALE GENOMIC DNA]</scope>
    <source>
        <strain evidence="1 2">MK-D1</strain>
    </source>
</reference>
<dbReference type="EMBL" id="CP042905">
    <property type="protein sequence ID" value="QEE16209.2"/>
    <property type="molecule type" value="Genomic_DNA"/>
</dbReference>
<accession>A0A5B9DAG2</accession>
<dbReference type="Pfam" id="PF01841">
    <property type="entry name" value="Transglut_core"/>
    <property type="match status" value="1"/>
</dbReference>
<dbReference type="SUPFAM" id="SSF54001">
    <property type="entry name" value="Cysteine proteinases"/>
    <property type="match status" value="1"/>
</dbReference>
<evidence type="ECO:0000313" key="2">
    <source>
        <dbReference type="Proteomes" id="UP000321408"/>
    </source>
</evidence>
<dbReference type="Proteomes" id="UP000321408">
    <property type="component" value="Chromosome"/>
</dbReference>
<dbReference type="InterPro" id="IPR038765">
    <property type="entry name" value="Papain-like_cys_pep_sf"/>
</dbReference>
<protein>
    <submittedName>
        <fullName evidence="1">Transglutaminase domain-containing protein</fullName>
    </submittedName>
</protein>
<reference evidence="1 2" key="2">
    <citation type="journal article" date="2024" name="Int. J. Syst. Evol. Microbiol.">
        <title>Promethearchaeum syntrophicum gen. nov., sp. nov., an anaerobic, obligately syntrophic archaeon, the first isolate of the lineage 'Asgard' archaea, and proposal of the new archaeal phylum Promethearchaeota phyl. nov. and kingdom Promethearchaeati regn. nov.</title>
        <authorList>
            <person name="Imachi H."/>
            <person name="Nobu M.K."/>
            <person name="Kato S."/>
            <person name="Takaki Y."/>
            <person name="Miyazaki M."/>
            <person name="Miyata M."/>
            <person name="Ogawara M."/>
            <person name="Saito Y."/>
            <person name="Sakai S."/>
            <person name="Tahara Y.O."/>
            <person name="Takano Y."/>
            <person name="Tasumi E."/>
            <person name="Uematsu K."/>
            <person name="Yoshimura T."/>
            <person name="Itoh T."/>
            <person name="Ohkuma M."/>
            <person name="Takai K."/>
        </authorList>
    </citation>
    <scope>NUCLEOTIDE SEQUENCE [LARGE SCALE GENOMIC DNA]</scope>
    <source>
        <strain evidence="1 2">MK-D1</strain>
    </source>
</reference>
<dbReference type="Gene3D" id="3.10.620.30">
    <property type="match status" value="1"/>
</dbReference>